<dbReference type="EMBL" id="BBTG02000010">
    <property type="protein sequence ID" value="GAO13132.1"/>
    <property type="molecule type" value="Genomic_DNA"/>
</dbReference>
<feature type="region of interest" description="Disordered" evidence="1">
    <location>
        <begin position="46"/>
        <end position="78"/>
    </location>
</feature>
<sequence length="78" mass="8447">MSRLRGESRTSERTSTQPAGGKHGFAWFAWFACGLQQGSRRVWQAETSGWRETEAEAEAEAEAENGVLAGDGRVSATS</sequence>
<proteinExistence type="predicted"/>
<accession>A0A1B5KR04</accession>
<name>A0A1B5KR04_USTVR</name>
<dbReference type="PROSITE" id="PS51257">
    <property type="entry name" value="PROKAR_LIPOPROTEIN"/>
    <property type="match status" value="1"/>
</dbReference>
<dbReference type="AlphaFoldDB" id="A0A1B5KR04"/>
<comment type="caution">
    <text evidence="2">The sequence shown here is derived from an EMBL/GenBank/DDBJ whole genome shotgun (WGS) entry which is preliminary data.</text>
</comment>
<gene>
    <name evidence="2" type="ORF">UVI_02024900</name>
</gene>
<dbReference type="Proteomes" id="UP000054053">
    <property type="component" value="Unassembled WGS sequence"/>
</dbReference>
<feature type="region of interest" description="Disordered" evidence="1">
    <location>
        <begin position="1"/>
        <end position="22"/>
    </location>
</feature>
<reference evidence="3" key="1">
    <citation type="journal article" date="2016" name="Genome Announc.">
        <title>Genome sequence of Ustilaginoidea virens IPU010, a rice pathogenic fungus causing false smut.</title>
        <authorList>
            <person name="Kumagai T."/>
            <person name="Ishii T."/>
            <person name="Terai G."/>
            <person name="Umemura M."/>
            <person name="Machida M."/>
            <person name="Asai K."/>
        </authorList>
    </citation>
    <scope>NUCLEOTIDE SEQUENCE [LARGE SCALE GENOMIC DNA]</scope>
    <source>
        <strain evidence="3">IPU010</strain>
    </source>
</reference>
<evidence type="ECO:0000313" key="2">
    <source>
        <dbReference type="EMBL" id="GAO13132.1"/>
    </source>
</evidence>
<evidence type="ECO:0000313" key="3">
    <source>
        <dbReference type="Proteomes" id="UP000054053"/>
    </source>
</evidence>
<protein>
    <submittedName>
        <fullName evidence="2">Uncharacterized protein</fullName>
    </submittedName>
</protein>
<feature type="compositionally biased region" description="Basic and acidic residues" evidence="1">
    <location>
        <begin position="1"/>
        <end position="12"/>
    </location>
</feature>
<organism evidence="2 3">
    <name type="scientific">Ustilaginoidea virens</name>
    <name type="common">Rice false smut fungus</name>
    <name type="synonym">Villosiclava virens</name>
    <dbReference type="NCBI Taxonomy" id="1159556"/>
    <lineage>
        <taxon>Eukaryota</taxon>
        <taxon>Fungi</taxon>
        <taxon>Dikarya</taxon>
        <taxon>Ascomycota</taxon>
        <taxon>Pezizomycotina</taxon>
        <taxon>Sordariomycetes</taxon>
        <taxon>Hypocreomycetidae</taxon>
        <taxon>Hypocreales</taxon>
        <taxon>Clavicipitaceae</taxon>
        <taxon>Ustilaginoidea</taxon>
    </lineage>
</organism>
<evidence type="ECO:0000256" key="1">
    <source>
        <dbReference type="SAM" id="MobiDB-lite"/>
    </source>
</evidence>